<sequence>MWARNRSPEVRALLWEIKRLQNIVRRAWQFQTFFPPTGYLGGTNRDMVLHYLREEIANEPYLQGAQQWMREHEAEQKREASARRPKAPGPAKG</sequence>
<protein>
    <submittedName>
        <fullName evidence="2">Uncharacterized protein</fullName>
    </submittedName>
</protein>
<proteinExistence type="predicted"/>
<evidence type="ECO:0000313" key="2">
    <source>
        <dbReference type="EMBL" id="AMR79224.1"/>
    </source>
</evidence>
<feature type="region of interest" description="Disordered" evidence="1">
    <location>
        <begin position="68"/>
        <end position="93"/>
    </location>
</feature>
<accession>A0A142JMB2</accession>
<reference evidence="2 3" key="1">
    <citation type="submission" date="2016-03" db="EMBL/GenBank/DDBJ databases">
        <title>Complete genome sequence of a novel chlorpyrifos degrading bacterium, Cupriavidus nantongensis sp. X1.</title>
        <authorList>
            <person name="Fang L."/>
        </authorList>
    </citation>
    <scope>NUCLEOTIDE SEQUENCE [LARGE SCALE GENOMIC DNA]</scope>
    <source>
        <strain evidence="2 3">X1</strain>
    </source>
</reference>
<gene>
    <name evidence="2" type="ORF">A2G96_16575</name>
</gene>
<dbReference type="Proteomes" id="UP000075238">
    <property type="component" value="Chromosome 1"/>
</dbReference>
<feature type="compositionally biased region" description="Basic and acidic residues" evidence="1">
    <location>
        <begin position="69"/>
        <end position="82"/>
    </location>
</feature>
<evidence type="ECO:0000313" key="3">
    <source>
        <dbReference type="Proteomes" id="UP000075238"/>
    </source>
</evidence>
<evidence type="ECO:0000256" key="1">
    <source>
        <dbReference type="SAM" id="MobiDB-lite"/>
    </source>
</evidence>
<dbReference type="KEGG" id="cnan:A2G96_16575"/>
<dbReference type="AlphaFoldDB" id="A0A142JMB2"/>
<dbReference type="EMBL" id="CP014844">
    <property type="protein sequence ID" value="AMR79224.1"/>
    <property type="molecule type" value="Genomic_DNA"/>
</dbReference>
<dbReference type="STRING" id="1796606.A2G96_16575"/>
<keyword evidence="3" id="KW-1185">Reference proteome</keyword>
<name>A0A142JMB2_9BURK</name>
<organism evidence="2 3">
    <name type="scientific">Cupriavidus nantongensis</name>
    <dbReference type="NCBI Taxonomy" id="1796606"/>
    <lineage>
        <taxon>Bacteria</taxon>
        <taxon>Pseudomonadati</taxon>
        <taxon>Pseudomonadota</taxon>
        <taxon>Betaproteobacteria</taxon>
        <taxon>Burkholderiales</taxon>
        <taxon>Burkholderiaceae</taxon>
        <taxon>Cupriavidus</taxon>
    </lineage>
</organism>